<accession>A0A9D9H1S3</accession>
<proteinExistence type="predicted"/>
<reference evidence="3" key="2">
    <citation type="journal article" date="2021" name="PeerJ">
        <title>Extensive microbial diversity within the chicken gut microbiome revealed by metagenomics and culture.</title>
        <authorList>
            <person name="Gilroy R."/>
            <person name="Ravi A."/>
            <person name="Getino M."/>
            <person name="Pursley I."/>
            <person name="Horton D.L."/>
            <person name="Alikhan N.F."/>
            <person name="Baker D."/>
            <person name="Gharbi K."/>
            <person name="Hall N."/>
            <person name="Watson M."/>
            <person name="Adriaenssens E.M."/>
            <person name="Foster-Nyarko E."/>
            <person name="Jarju S."/>
            <person name="Secka A."/>
            <person name="Antonio M."/>
            <person name="Oren A."/>
            <person name="Chaudhuri R.R."/>
            <person name="La Ragione R."/>
            <person name="Hildebrand F."/>
            <person name="Pallen M.J."/>
        </authorList>
    </citation>
    <scope>NUCLEOTIDE SEQUENCE</scope>
    <source>
        <strain evidence="3">2889</strain>
    </source>
</reference>
<organism evidence="3 4">
    <name type="scientific">Candidatus Pullibacteroides excrementavium</name>
    <dbReference type="NCBI Taxonomy" id="2840905"/>
    <lineage>
        <taxon>Bacteria</taxon>
        <taxon>Pseudomonadati</taxon>
        <taxon>Bacteroidota</taxon>
        <taxon>Bacteroidia</taxon>
        <taxon>Bacteroidales</taxon>
        <taxon>Candidatus Pullibacteroides</taxon>
    </lineage>
</organism>
<gene>
    <name evidence="3" type="ORF">IAB08_05625</name>
</gene>
<keyword evidence="2" id="KW-0812">Transmembrane</keyword>
<evidence type="ECO:0000313" key="3">
    <source>
        <dbReference type="EMBL" id="MBO8432754.1"/>
    </source>
</evidence>
<evidence type="ECO:0008006" key="5">
    <source>
        <dbReference type="Google" id="ProtNLM"/>
    </source>
</evidence>
<dbReference type="Gene3D" id="1.10.101.10">
    <property type="entry name" value="PGBD-like superfamily/PGBD"/>
    <property type="match status" value="1"/>
</dbReference>
<evidence type="ECO:0000313" key="4">
    <source>
        <dbReference type="Proteomes" id="UP000823612"/>
    </source>
</evidence>
<reference evidence="3" key="1">
    <citation type="submission" date="2020-10" db="EMBL/GenBank/DDBJ databases">
        <authorList>
            <person name="Gilroy R."/>
        </authorList>
    </citation>
    <scope>NUCLEOTIDE SEQUENCE</scope>
    <source>
        <strain evidence="3">2889</strain>
    </source>
</reference>
<comment type="caution">
    <text evidence="3">The sequence shown here is derived from an EMBL/GenBank/DDBJ whole genome shotgun (WGS) entry which is preliminary data.</text>
</comment>
<dbReference type="EMBL" id="JADIMZ010000086">
    <property type="protein sequence ID" value="MBO8432754.1"/>
    <property type="molecule type" value="Genomic_DNA"/>
</dbReference>
<dbReference type="Proteomes" id="UP000823612">
    <property type="component" value="Unassembled WGS sequence"/>
</dbReference>
<keyword evidence="2" id="KW-1133">Transmembrane helix</keyword>
<feature type="transmembrane region" description="Helical" evidence="2">
    <location>
        <begin position="6"/>
        <end position="24"/>
    </location>
</feature>
<dbReference type="InterPro" id="IPR036366">
    <property type="entry name" value="PGBDSf"/>
</dbReference>
<dbReference type="AlphaFoldDB" id="A0A9D9H1S3"/>
<protein>
    <recommendedName>
        <fullName evidence="5">Peptidoglycan binding-like domain-containing protein</fullName>
    </recommendedName>
</protein>
<evidence type="ECO:0000256" key="1">
    <source>
        <dbReference type="SAM" id="MobiDB-lite"/>
    </source>
</evidence>
<sequence length="121" mass="12989">MMKKGWVVFSVLLVVAAAVLLYAFRDRIFVKKVDDGGDESGSSEESVATASEFPLKRGSQGDKVTALQKYLNSVLALAPLLDPELDVDGIFGDKTAQACATAFGEPVCSEANYKAYVEGKY</sequence>
<name>A0A9D9H1S3_9BACT</name>
<evidence type="ECO:0000256" key="2">
    <source>
        <dbReference type="SAM" id="Phobius"/>
    </source>
</evidence>
<feature type="region of interest" description="Disordered" evidence="1">
    <location>
        <begin position="34"/>
        <end position="59"/>
    </location>
</feature>
<keyword evidence="2" id="KW-0472">Membrane</keyword>